<accession>K2S2E1</accession>
<gene>
    <name evidence="1" type="ORF">MPH_01583</name>
</gene>
<proteinExistence type="predicted"/>
<protein>
    <submittedName>
        <fullName evidence="1">Uncharacterized protein</fullName>
    </submittedName>
</protein>
<dbReference type="VEuPathDB" id="FungiDB:MPH_01583"/>
<dbReference type="AlphaFoldDB" id="K2S2E1"/>
<dbReference type="InParanoid" id="K2S2E1"/>
<dbReference type="HOGENOM" id="CLU_1787195_0_0_1"/>
<organism evidence="1 2">
    <name type="scientific">Macrophomina phaseolina (strain MS6)</name>
    <name type="common">Charcoal rot fungus</name>
    <dbReference type="NCBI Taxonomy" id="1126212"/>
    <lineage>
        <taxon>Eukaryota</taxon>
        <taxon>Fungi</taxon>
        <taxon>Dikarya</taxon>
        <taxon>Ascomycota</taxon>
        <taxon>Pezizomycotina</taxon>
        <taxon>Dothideomycetes</taxon>
        <taxon>Dothideomycetes incertae sedis</taxon>
        <taxon>Botryosphaeriales</taxon>
        <taxon>Botryosphaeriaceae</taxon>
        <taxon>Macrophomina</taxon>
    </lineage>
</organism>
<name>K2S2E1_MACPH</name>
<sequence length="145" mass="16445">MGVENTGEYSVLTHDLAVTLSKLYHLDVALKGERAILGYCNPALLEEIEELFEVIACMEFDTVFGHLFQKGVHFLLEYRRCKFPAQGRSVELKVFEPAETMPPYVLEELGELRIGCGLTKLQAMIKLRFKLLGDPLIKLAEKDLE</sequence>
<comment type="caution">
    <text evidence="1">The sequence shown here is derived from an EMBL/GenBank/DDBJ whole genome shotgun (WGS) entry which is preliminary data.</text>
</comment>
<evidence type="ECO:0000313" key="1">
    <source>
        <dbReference type="EMBL" id="EKG21098.1"/>
    </source>
</evidence>
<reference evidence="1 2" key="1">
    <citation type="journal article" date="2012" name="BMC Genomics">
        <title>Tools to kill: Genome of one of the most destructive plant pathogenic fungi Macrophomina phaseolina.</title>
        <authorList>
            <person name="Islam M.S."/>
            <person name="Haque M.S."/>
            <person name="Islam M.M."/>
            <person name="Emdad E.M."/>
            <person name="Halim A."/>
            <person name="Hossen Q.M.M."/>
            <person name="Hossain M.Z."/>
            <person name="Ahmed B."/>
            <person name="Rahim S."/>
            <person name="Rahman M.S."/>
            <person name="Alam M.M."/>
            <person name="Hou S."/>
            <person name="Wan X."/>
            <person name="Saito J.A."/>
            <person name="Alam M."/>
        </authorList>
    </citation>
    <scope>NUCLEOTIDE SEQUENCE [LARGE SCALE GENOMIC DNA]</scope>
    <source>
        <strain evidence="1 2">MS6</strain>
    </source>
</reference>
<dbReference type="EMBL" id="AHHD01000060">
    <property type="protein sequence ID" value="EKG21098.1"/>
    <property type="molecule type" value="Genomic_DNA"/>
</dbReference>
<dbReference type="Proteomes" id="UP000007129">
    <property type="component" value="Unassembled WGS sequence"/>
</dbReference>
<evidence type="ECO:0000313" key="2">
    <source>
        <dbReference type="Proteomes" id="UP000007129"/>
    </source>
</evidence>